<name>A0AAD8VDM7_LOLMU</name>
<accession>A0AAD8VDM7</accession>
<evidence type="ECO:0000256" key="2">
    <source>
        <dbReference type="ARBA" id="ARBA00022676"/>
    </source>
</evidence>
<keyword evidence="3" id="KW-0808">Transferase</keyword>
<organism evidence="5 6">
    <name type="scientific">Lolium multiflorum</name>
    <name type="common">Italian ryegrass</name>
    <name type="synonym">Lolium perenne subsp. multiflorum</name>
    <dbReference type="NCBI Taxonomy" id="4521"/>
    <lineage>
        <taxon>Eukaryota</taxon>
        <taxon>Viridiplantae</taxon>
        <taxon>Streptophyta</taxon>
        <taxon>Embryophyta</taxon>
        <taxon>Tracheophyta</taxon>
        <taxon>Spermatophyta</taxon>
        <taxon>Magnoliopsida</taxon>
        <taxon>Liliopsida</taxon>
        <taxon>Poales</taxon>
        <taxon>Poaceae</taxon>
        <taxon>BOP clade</taxon>
        <taxon>Pooideae</taxon>
        <taxon>Poodae</taxon>
        <taxon>Poeae</taxon>
        <taxon>Poeae Chloroplast Group 2 (Poeae type)</taxon>
        <taxon>Loliodinae</taxon>
        <taxon>Loliinae</taxon>
        <taxon>Lolium</taxon>
    </lineage>
</organism>
<evidence type="ECO:0000256" key="3">
    <source>
        <dbReference type="ARBA" id="ARBA00022679"/>
    </source>
</evidence>
<dbReference type="GO" id="GO:0035251">
    <property type="term" value="F:UDP-glucosyltransferase activity"/>
    <property type="evidence" value="ECO:0007669"/>
    <property type="project" value="InterPro"/>
</dbReference>
<keyword evidence="6" id="KW-1185">Reference proteome</keyword>
<feature type="compositionally biased region" description="Polar residues" evidence="4">
    <location>
        <begin position="167"/>
        <end position="176"/>
    </location>
</feature>
<dbReference type="SUPFAM" id="SSF54001">
    <property type="entry name" value="Cysteine proteinases"/>
    <property type="match status" value="1"/>
</dbReference>
<dbReference type="InterPro" id="IPR038765">
    <property type="entry name" value="Papain-like_cys_pep_sf"/>
</dbReference>
<dbReference type="Gene3D" id="3.40.50.2000">
    <property type="entry name" value="Glycogen Phosphorylase B"/>
    <property type="match status" value="2"/>
</dbReference>
<dbReference type="Proteomes" id="UP001231189">
    <property type="component" value="Unassembled WGS sequence"/>
</dbReference>
<dbReference type="InterPro" id="IPR050481">
    <property type="entry name" value="UDP-glycosyltransf_plant"/>
</dbReference>
<evidence type="ECO:0000256" key="1">
    <source>
        <dbReference type="ARBA" id="ARBA00009995"/>
    </source>
</evidence>
<reference evidence="5" key="1">
    <citation type="submission" date="2023-07" db="EMBL/GenBank/DDBJ databases">
        <title>A chromosome-level genome assembly of Lolium multiflorum.</title>
        <authorList>
            <person name="Chen Y."/>
            <person name="Copetti D."/>
            <person name="Kolliker R."/>
            <person name="Studer B."/>
        </authorList>
    </citation>
    <scope>NUCLEOTIDE SEQUENCE</scope>
    <source>
        <strain evidence="5">02402/16</strain>
        <tissue evidence="5">Leaf</tissue>
    </source>
</reference>
<feature type="compositionally biased region" description="Basic and acidic residues" evidence="4">
    <location>
        <begin position="181"/>
        <end position="191"/>
    </location>
</feature>
<dbReference type="Pfam" id="PF00201">
    <property type="entry name" value="UDPGT"/>
    <property type="match status" value="1"/>
</dbReference>
<dbReference type="CDD" id="cd03784">
    <property type="entry name" value="GT1_Gtf-like"/>
    <property type="match status" value="1"/>
</dbReference>
<evidence type="ECO:0000313" key="6">
    <source>
        <dbReference type="Proteomes" id="UP001231189"/>
    </source>
</evidence>
<dbReference type="FunFam" id="3.40.50.2000:FF:000091">
    <property type="entry name" value="Glycosyltransferase"/>
    <property type="match status" value="1"/>
</dbReference>
<dbReference type="AlphaFoldDB" id="A0AAD8VDM7"/>
<dbReference type="PANTHER" id="PTHR48049">
    <property type="entry name" value="GLYCOSYLTRANSFERASE"/>
    <property type="match status" value="1"/>
</dbReference>
<protein>
    <submittedName>
        <fullName evidence="5">Uncharacterized protein</fullName>
    </submittedName>
</protein>
<dbReference type="PROSITE" id="PS00375">
    <property type="entry name" value="UDPGT"/>
    <property type="match status" value="1"/>
</dbReference>
<dbReference type="PANTHER" id="PTHR48049:SF65">
    <property type="entry name" value="ANTHOCYANIDIN 3-O-GLUCOSYLTRANSFERASE"/>
    <property type="match status" value="1"/>
</dbReference>
<evidence type="ECO:0000313" key="5">
    <source>
        <dbReference type="EMBL" id="KAK1603827.1"/>
    </source>
</evidence>
<dbReference type="EMBL" id="JAUUTY010000007">
    <property type="protein sequence ID" value="KAK1603827.1"/>
    <property type="molecule type" value="Genomic_DNA"/>
</dbReference>
<dbReference type="InterPro" id="IPR035595">
    <property type="entry name" value="UDP_glycos_trans_CS"/>
</dbReference>
<dbReference type="InterPro" id="IPR002213">
    <property type="entry name" value="UDP_glucos_trans"/>
</dbReference>
<dbReference type="SUPFAM" id="SSF53756">
    <property type="entry name" value="UDP-Glycosyltransferase/glycogen phosphorylase"/>
    <property type="match status" value="1"/>
</dbReference>
<comment type="similarity">
    <text evidence="1">Belongs to the UDP-glycosyltransferase family.</text>
</comment>
<comment type="caution">
    <text evidence="5">The sequence shown here is derived from an EMBL/GenBank/DDBJ whole genome shotgun (WGS) entry which is preliminary data.</text>
</comment>
<keyword evidence="2" id="KW-0328">Glycosyltransferase</keyword>
<sequence>MNGTESCRRSDRYLTVYLRDEHYFRGREEINLDFEELFQLFNQDALDKAFISCYCLFHFILLIIDLHKGVVNVMDSKRKEHAEWADMAAILQRAWKRFINTVPGKWKPELTFQDYPTEQTIASSHRPTTKAEVSSLCRTRRGHVGHSLAIHRNEPRARALHLNVQVATRQPSTTRAIKTPSPHDKTRRDTTDAKPIHQNRAPTMTPPPPHVAVVAFPFSSHAAVMLSFARALAAAAPDGTALSFLTTADSVALLRKAGALPGNLRFVEVADGLPPSSGEAPMLPPPRRMELFMAAAETGGIRDGLEAAQASAGGARVTCVVGDAFVWMAAEAATAAGAPWVPVWTAASCALLAHLRTDALRQDLGDQAASRADEPLTAHAGLGGYRVRDLPDGVVTGDFNYVISLLLHRMAQRVPKHATAVALNTFPGLDPPDLAAALAAELPNCLPMGPYHLLPAAESTATDETPSDPHGCLAWLDRHPARSVAYVSFGTVASPRPDELQELAAGLEASGAPFLWSLREESWPLLPAGFLDRAAGLVVPWAPQVGVLRHASVGAFVTHAGWASVLEGVSSGVPMACRPFFGDQTMNARSVASVWGFGTAFDGPMTRGGVANAVSTLLRGEEGERMRAKAQELQAMVGEAFQPDGGCRKNFDQFVKIVCSV</sequence>
<feature type="region of interest" description="Disordered" evidence="4">
    <location>
        <begin position="167"/>
        <end position="191"/>
    </location>
</feature>
<proteinExistence type="inferred from homology"/>
<gene>
    <name evidence="5" type="ORF">QYE76_027500</name>
</gene>
<evidence type="ECO:0000256" key="4">
    <source>
        <dbReference type="SAM" id="MobiDB-lite"/>
    </source>
</evidence>